<keyword evidence="1" id="KW-0645">Protease</keyword>
<reference evidence="1 2" key="1">
    <citation type="submission" date="2020-02" db="EMBL/GenBank/DDBJ databases">
        <title>Genome sequence of strain CCNWXJ40-4.</title>
        <authorList>
            <person name="Gao J."/>
            <person name="Sun J."/>
        </authorList>
    </citation>
    <scope>NUCLEOTIDE SEQUENCE [LARGE SCALE GENOMIC DNA]</scope>
    <source>
        <strain evidence="1 2">CCNWXJ 40-4</strain>
    </source>
</reference>
<dbReference type="GO" id="GO:0008233">
    <property type="term" value="F:peptidase activity"/>
    <property type="evidence" value="ECO:0007669"/>
    <property type="project" value="UniProtKB-KW"/>
</dbReference>
<name>A0A6G4WCM4_9HYPH</name>
<gene>
    <name evidence="1" type="ORF">G6N73_12985</name>
</gene>
<proteinExistence type="predicted"/>
<dbReference type="EMBL" id="JAAKZF010000014">
    <property type="protein sequence ID" value="NGO52088.1"/>
    <property type="molecule type" value="Genomic_DNA"/>
</dbReference>
<protein>
    <submittedName>
        <fullName evidence="1">Serine protease</fullName>
    </submittedName>
</protein>
<dbReference type="RefSeq" id="WP_165028155.1">
    <property type="nucleotide sequence ID" value="NZ_JAAKZF010000014.1"/>
</dbReference>
<evidence type="ECO:0000313" key="2">
    <source>
        <dbReference type="Proteomes" id="UP001642900"/>
    </source>
</evidence>
<comment type="caution">
    <text evidence="1">The sequence shown here is derived from an EMBL/GenBank/DDBJ whole genome shotgun (WGS) entry which is preliminary data.</text>
</comment>
<dbReference type="GO" id="GO:0006508">
    <property type="term" value="P:proteolysis"/>
    <property type="evidence" value="ECO:0007669"/>
    <property type="project" value="UniProtKB-KW"/>
</dbReference>
<organism evidence="1 2">
    <name type="scientific">Allomesorhizobium camelthorni</name>
    <dbReference type="NCBI Taxonomy" id="475069"/>
    <lineage>
        <taxon>Bacteria</taxon>
        <taxon>Pseudomonadati</taxon>
        <taxon>Pseudomonadota</taxon>
        <taxon>Alphaproteobacteria</taxon>
        <taxon>Hyphomicrobiales</taxon>
        <taxon>Phyllobacteriaceae</taxon>
        <taxon>Allomesorhizobium</taxon>
    </lineage>
</organism>
<evidence type="ECO:0000313" key="1">
    <source>
        <dbReference type="EMBL" id="NGO52088.1"/>
    </source>
</evidence>
<keyword evidence="1" id="KW-0378">Hydrolase</keyword>
<sequence>MPAKLRIPTAADAGKKARATIKRARPELYAARQFLDRDIQADLGVRIPFDVYFQDPFVTKSNKAYNFDVEFTVPWEPGLADGPTSARFAIVDYDGATEVLNAPARWNDELAKFVDTKGKVLDRHNLGSAQFRQMNVWATLQNALDFFEAGFGLGRRIDWGFEGNRLIVVPHAGYGQNAFYDRDSKSLQFYYFDAGKEGARKRIHTCLSADIINHEFGHAVLDGIRPLYHESVFAETAAFHEFLGDMSAILIAFRNTVFRSQVAKATGGDLDSDNPLSSLAEEFGRNIGDQDYLRSALNTLKYKDVKDDQRQHYVSQVLTGAMFDIIRRLTAYYMKVRGESVKQALWSTIRRMQCMAVQPLDLLPPADVMFEDYALAVLRAEQIVNPTDPDGYRNLMIDVFLVRGLLSEAKAAELKTPVTVFDRLNVSVFHDPHRIAASRANAYRFLDDNRRDLFIPFAADVVVTDLAMAQKLTVSGRRLPQQILLQYIWREDVLLEGERFGQFAGETTSMLCGGTLALDIDGNCLGWMRKPGTLPLIKGSRKRQAEEEEVKLGKARREAFLNALAARIAAGRIGDGVAGGAAGLLQKSIAPLTAEWVDGNLRFALSPHIGIGGDEDEEMGERPWQISS</sequence>
<accession>A0A6G4WCM4</accession>
<dbReference type="SUPFAM" id="SSF55486">
    <property type="entry name" value="Metalloproteases ('zincins'), catalytic domain"/>
    <property type="match status" value="1"/>
</dbReference>
<dbReference type="AlphaFoldDB" id="A0A6G4WCM4"/>
<dbReference type="Proteomes" id="UP001642900">
    <property type="component" value="Unassembled WGS sequence"/>
</dbReference>
<keyword evidence="2" id="KW-1185">Reference proteome</keyword>
<dbReference type="Gene3D" id="3.10.170.10">
    <property type="match status" value="1"/>
</dbReference>